<reference evidence="1" key="1">
    <citation type="submission" date="2020-05" db="EMBL/GenBank/DDBJ databases">
        <title>Mycena genomes resolve the evolution of fungal bioluminescence.</title>
        <authorList>
            <person name="Tsai I.J."/>
        </authorList>
    </citation>
    <scope>NUCLEOTIDE SEQUENCE</scope>
    <source>
        <strain evidence="1">160909Yilan</strain>
    </source>
</reference>
<dbReference type="Proteomes" id="UP000623467">
    <property type="component" value="Unassembled WGS sequence"/>
</dbReference>
<keyword evidence="2" id="KW-1185">Reference proteome</keyword>
<protein>
    <submittedName>
        <fullName evidence="1">F-box domain-containing protein</fullName>
    </submittedName>
</protein>
<organism evidence="1 2">
    <name type="scientific">Mycena sanguinolenta</name>
    <dbReference type="NCBI Taxonomy" id="230812"/>
    <lineage>
        <taxon>Eukaryota</taxon>
        <taxon>Fungi</taxon>
        <taxon>Dikarya</taxon>
        <taxon>Basidiomycota</taxon>
        <taxon>Agaricomycotina</taxon>
        <taxon>Agaricomycetes</taxon>
        <taxon>Agaricomycetidae</taxon>
        <taxon>Agaricales</taxon>
        <taxon>Marasmiineae</taxon>
        <taxon>Mycenaceae</taxon>
        <taxon>Mycena</taxon>
    </lineage>
</organism>
<proteinExistence type="predicted"/>
<sequence length="530" mass="60049">MPSACSRCGAFIFPEADGKIGLQLAPHTRALVSRLSNTNEPPLDEDISVIRPIIEETRAHLATVDAEIARLRYRLRELEEERAILLPSHTRTMGILSPLRRLPPEILGGIFSQTLRPISDIFSIKNCPWVLTHVCSNWRAVALADPSLWSLIVVDFGVKRRYPLKMIGIQIERARSLEIHFDGSESRSSRPQIALFDLLAKHAARWEDLSIKLTSHLVPRVMNLNLTRLCRVWVQWDTAESQNSSYNSVDFLRTAISLVDINVLCEYRFLPTHLPLHHHLMRYNLDAPWDTHVELLKSLPNLQEVRLCLDFDQGEWENPGEPITLPHLRRLYVSDPTCLRYLRAPGLEEIAIQSGDAGESPETFRSLEHFLRQSSCAPRSLRILGLLDASLGAILRKCPSFAEVAVADSYDDSEDTRREILSSFLTLFTTPTSVPSSIPFPNITAIRFGSHKPDATLFALFFDMLESRCNVAECAMKTAELMFPDSPVHPDPASISRIESLREAGLHVSLWSGETADRRVDRWFHCAEWI</sequence>
<dbReference type="Gene3D" id="1.20.1280.50">
    <property type="match status" value="1"/>
</dbReference>
<dbReference type="OrthoDB" id="3365698at2759"/>
<gene>
    <name evidence="1" type="ORF">MSAN_00476200</name>
</gene>
<dbReference type="EMBL" id="JACAZH010000003">
    <property type="protein sequence ID" value="KAF7372709.1"/>
    <property type="molecule type" value="Genomic_DNA"/>
</dbReference>
<evidence type="ECO:0000313" key="2">
    <source>
        <dbReference type="Proteomes" id="UP000623467"/>
    </source>
</evidence>
<accession>A0A8H6Z8S1</accession>
<comment type="caution">
    <text evidence="1">The sequence shown here is derived from an EMBL/GenBank/DDBJ whole genome shotgun (WGS) entry which is preliminary data.</text>
</comment>
<name>A0A8H6Z8S1_9AGAR</name>
<dbReference type="AlphaFoldDB" id="A0A8H6Z8S1"/>
<evidence type="ECO:0000313" key="1">
    <source>
        <dbReference type="EMBL" id="KAF7372709.1"/>
    </source>
</evidence>